<gene>
    <name evidence="4" type="ORF">EJ03DRAFT_391664</name>
</gene>
<evidence type="ECO:0000256" key="1">
    <source>
        <dbReference type="ARBA" id="ARBA00022630"/>
    </source>
</evidence>
<dbReference type="OrthoDB" id="2349068at2759"/>
<keyword evidence="5" id="KW-1185">Reference proteome</keyword>
<evidence type="ECO:0000256" key="2">
    <source>
        <dbReference type="ARBA" id="ARBA00022643"/>
    </source>
</evidence>
<reference evidence="4" key="1">
    <citation type="journal article" date="2020" name="Stud. Mycol.">
        <title>101 Dothideomycetes genomes: a test case for predicting lifestyles and emergence of pathogens.</title>
        <authorList>
            <person name="Haridas S."/>
            <person name="Albert R."/>
            <person name="Binder M."/>
            <person name="Bloem J."/>
            <person name="Labutti K."/>
            <person name="Salamov A."/>
            <person name="Andreopoulos B."/>
            <person name="Baker S."/>
            <person name="Barry K."/>
            <person name="Bills G."/>
            <person name="Bluhm B."/>
            <person name="Cannon C."/>
            <person name="Castanera R."/>
            <person name="Culley D."/>
            <person name="Daum C."/>
            <person name="Ezra D."/>
            <person name="Gonzalez J."/>
            <person name="Henrissat B."/>
            <person name="Kuo A."/>
            <person name="Liang C."/>
            <person name="Lipzen A."/>
            <person name="Lutzoni F."/>
            <person name="Magnuson J."/>
            <person name="Mondo S."/>
            <person name="Nolan M."/>
            <person name="Ohm R."/>
            <person name="Pangilinan J."/>
            <person name="Park H.-J."/>
            <person name="Ramirez L."/>
            <person name="Alfaro M."/>
            <person name="Sun H."/>
            <person name="Tritt A."/>
            <person name="Yoshinaga Y."/>
            <person name="Zwiers L.-H."/>
            <person name="Turgeon B."/>
            <person name="Goodwin S."/>
            <person name="Spatafora J."/>
            <person name="Crous P."/>
            <person name="Grigoriev I."/>
        </authorList>
    </citation>
    <scope>NUCLEOTIDE SEQUENCE</scope>
    <source>
        <strain evidence="4">CBS 116005</strain>
    </source>
</reference>
<dbReference type="Gene3D" id="3.20.20.70">
    <property type="entry name" value="Aldolase class I"/>
    <property type="match status" value="1"/>
</dbReference>
<dbReference type="Proteomes" id="UP000799436">
    <property type="component" value="Unassembled WGS sequence"/>
</dbReference>
<dbReference type="InterPro" id="IPR013785">
    <property type="entry name" value="Aldolase_TIM"/>
</dbReference>
<dbReference type="PANTHER" id="PTHR32332:SF34">
    <property type="entry name" value="2-NITROPROPANE DIOXYGENASE FAMILY, PUTATIVE-RELATED"/>
    <property type="match status" value="1"/>
</dbReference>
<dbReference type="AlphaFoldDB" id="A0A6G1KX19"/>
<name>A0A6G1KX19_9PEZI</name>
<protein>
    <submittedName>
        <fullName evidence="4">Inosine monophosphate dehydrogenase</fullName>
    </submittedName>
</protein>
<organism evidence="4 5">
    <name type="scientific">Teratosphaeria nubilosa</name>
    <dbReference type="NCBI Taxonomy" id="161662"/>
    <lineage>
        <taxon>Eukaryota</taxon>
        <taxon>Fungi</taxon>
        <taxon>Dikarya</taxon>
        <taxon>Ascomycota</taxon>
        <taxon>Pezizomycotina</taxon>
        <taxon>Dothideomycetes</taxon>
        <taxon>Dothideomycetidae</taxon>
        <taxon>Mycosphaerellales</taxon>
        <taxon>Teratosphaeriaceae</taxon>
        <taxon>Teratosphaeria</taxon>
    </lineage>
</organism>
<dbReference type="PANTHER" id="PTHR32332">
    <property type="entry name" value="2-NITROPROPANE DIOXYGENASE"/>
    <property type="match status" value="1"/>
</dbReference>
<keyword evidence="3" id="KW-0560">Oxidoreductase</keyword>
<dbReference type="Pfam" id="PF03060">
    <property type="entry name" value="NMO"/>
    <property type="match status" value="1"/>
</dbReference>
<dbReference type="InterPro" id="IPR004136">
    <property type="entry name" value="NMO"/>
</dbReference>
<dbReference type="EMBL" id="ML995899">
    <property type="protein sequence ID" value="KAF2765176.1"/>
    <property type="molecule type" value="Genomic_DNA"/>
</dbReference>
<keyword evidence="1" id="KW-0285">Flavoprotein</keyword>
<evidence type="ECO:0000256" key="3">
    <source>
        <dbReference type="ARBA" id="ARBA00023002"/>
    </source>
</evidence>
<evidence type="ECO:0000313" key="5">
    <source>
        <dbReference type="Proteomes" id="UP000799436"/>
    </source>
</evidence>
<accession>A0A6G1KX19</accession>
<keyword evidence="2" id="KW-0288">FMN</keyword>
<sequence length="357" mass="37635">MASRLVKDYPWAKAPLVACGPMRLIALSSLAFEVSNAGGLGFVGAGSDVSTLDAELSKVKEMCSSSSELSSHKDVLPVGVGFLLWAGEQLLNDALPVLEKFRPAAVWLFAPSQDQQLVDWTEQTRHVTDGKTRIWVQIGTVADAINVTKTCKPDVLVVQGGDAGGHGLEKCAGLVSLVPEVDDAVGVFCKDHAIKKPHLVAAGGIMDGRGAAAAVALGTQGVVMGTRYLASPEANIAKGYRDAVIKASDGGVSTQRGKLYDTLRGTTDWPHRYGGRGVLNETWYDAAKGMSMEENKKLYDEALKKGDEGWGSNARLTTYAGTGVGLVKEVKGAAAVTFEVRDGANAVLKSLCSSLQQ</sequence>
<dbReference type="SUPFAM" id="SSF51412">
    <property type="entry name" value="Inosine monophosphate dehydrogenase (IMPDH)"/>
    <property type="match status" value="1"/>
</dbReference>
<evidence type="ECO:0000313" key="4">
    <source>
        <dbReference type="EMBL" id="KAF2765176.1"/>
    </source>
</evidence>
<proteinExistence type="predicted"/>
<dbReference type="CDD" id="cd04730">
    <property type="entry name" value="NPD_like"/>
    <property type="match status" value="1"/>
</dbReference>
<dbReference type="GO" id="GO:0018580">
    <property type="term" value="F:nitronate monooxygenase activity"/>
    <property type="evidence" value="ECO:0007669"/>
    <property type="project" value="InterPro"/>
</dbReference>